<keyword evidence="1" id="KW-0479">Metal-binding</keyword>
<accession>A0A2Z7B4F4</accession>
<dbReference type="Proteomes" id="UP000250235">
    <property type="component" value="Unassembled WGS sequence"/>
</dbReference>
<gene>
    <name evidence="5" type="ORF">F511_13685</name>
</gene>
<keyword evidence="2" id="KW-0325">Glycoprotein</keyword>
<dbReference type="GO" id="GO:0005886">
    <property type="term" value="C:plasma membrane"/>
    <property type="evidence" value="ECO:0007669"/>
    <property type="project" value="TreeGrafter"/>
</dbReference>
<dbReference type="InterPro" id="IPR039391">
    <property type="entry name" value="Phytocyanin-like"/>
</dbReference>
<proteinExistence type="predicted"/>
<dbReference type="PANTHER" id="PTHR33021:SF193">
    <property type="entry name" value="OS06G0218600 PROTEIN"/>
    <property type="match status" value="1"/>
</dbReference>
<name>A0A2Z7B4F4_9LAMI</name>
<feature type="domain" description="Phytocyanin" evidence="4">
    <location>
        <begin position="12"/>
        <end position="110"/>
    </location>
</feature>
<evidence type="ECO:0000313" key="6">
    <source>
        <dbReference type="Proteomes" id="UP000250235"/>
    </source>
</evidence>
<dbReference type="EMBL" id="KV010000">
    <property type="protein sequence ID" value="KZV28890.1"/>
    <property type="molecule type" value="Genomic_DNA"/>
</dbReference>
<dbReference type="SUPFAM" id="SSF49503">
    <property type="entry name" value="Cupredoxins"/>
    <property type="match status" value="1"/>
</dbReference>
<evidence type="ECO:0000256" key="3">
    <source>
        <dbReference type="SAM" id="MobiDB-lite"/>
    </source>
</evidence>
<dbReference type="InterPro" id="IPR008972">
    <property type="entry name" value="Cupredoxin"/>
</dbReference>
<dbReference type="PANTHER" id="PTHR33021">
    <property type="entry name" value="BLUE COPPER PROTEIN"/>
    <property type="match status" value="1"/>
</dbReference>
<organism evidence="5 6">
    <name type="scientific">Dorcoceras hygrometricum</name>
    <dbReference type="NCBI Taxonomy" id="472368"/>
    <lineage>
        <taxon>Eukaryota</taxon>
        <taxon>Viridiplantae</taxon>
        <taxon>Streptophyta</taxon>
        <taxon>Embryophyta</taxon>
        <taxon>Tracheophyta</taxon>
        <taxon>Spermatophyta</taxon>
        <taxon>Magnoliopsida</taxon>
        <taxon>eudicotyledons</taxon>
        <taxon>Gunneridae</taxon>
        <taxon>Pentapetalae</taxon>
        <taxon>asterids</taxon>
        <taxon>lamiids</taxon>
        <taxon>Lamiales</taxon>
        <taxon>Gesneriaceae</taxon>
        <taxon>Didymocarpoideae</taxon>
        <taxon>Trichosporeae</taxon>
        <taxon>Loxocarpinae</taxon>
        <taxon>Dorcoceras</taxon>
    </lineage>
</organism>
<keyword evidence="6" id="KW-1185">Reference proteome</keyword>
<dbReference type="InterPro" id="IPR003245">
    <property type="entry name" value="Phytocyanin_dom"/>
</dbReference>
<feature type="compositionally biased region" description="Low complexity" evidence="3">
    <location>
        <begin position="113"/>
        <end position="131"/>
    </location>
</feature>
<dbReference type="Pfam" id="PF02298">
    <property type="entry name" value="Cu_bind_like"/>
    <property type="match status" value="1"/>
</dbReference>
<evidence type="ECO:0000313" key="5">
    <source>
        <dbReference type="EMBL" id="KZV28890.1"/>
    </source>
</evidence>
<dbReference type="FunFam" id="2.60.40.420:FF:000003">
    <property type="entry name" value="Blue copper"/>
    <property type="match status" value="1"/>
</dbReference>
<evidence type="ECO:0000256" key="2">
    <source>
        <dbReference type="ARBA" id="ARBA00023180"/>
    </source>
</evidence>
<protein>
    <recommendedName>
        <fullName evidence="4">Phytocyanin domain-containing protein</fullName>
    </recommendedName>
</protein>
<feature type="region of interest" description="Disordered" evidence="3">
    <location>
        <begin position="113"/>
        <end position="134"/>
    </location>
</feature>
<evidence type="ECO:0000256" key="1">
    <source>
        <dbReference type="ARBA" id="ARBA00022723"/>
    </source>
</evidence>
<dbReference type="GO" id="GO:0046872">
    <property type="term" value="F:metal ion binding"/>
    <property type="evidence" value="ECO:0007669"/>
    <property type="project" value="UniProtKB-KW"/>
</dbReference>
<dbReference type="CDD" id="cd04216">
    <property type="entry name" value="Phytocyanin"/>
    <property type="match status" value="1"/>
</dbReference>
<dbReference type="AlphaFoldDB" id="A0A2Z7B4F4"/>
<sequence length="166" mass="16768">MIYCSIVGVRATIYTVGDASGWSLGGSYGSWAGDKTFAVGDTLVFNYAPGHTVDEVSASDYKNCATGNSISTDSSGATSISLKTAGTHYFICSVAGHCGGGMKLAVNVAAGGSSSTTTSPPSTTDSPTTVTGGSGNTFHPSSASMLSPAWFLFFNICGIVALKSFL</sequence>
<evidence type="ECO:0000259" key="4">
    <source>
        <dbReference type="PROSITE" id="PS51485"/>
    </source>
</evidence>
<dbReference type="PROSITE" id="PS51485">
    <property type="entry name" value="PHYTOCYANIN"/>
    <property type="match status" value="1"/>
</dbReference>
<reference evidence="5 6" key="1">
    <citation type="journal article" date="2015" name="Proc. Natl. Acad. Sci. U.S.A.">
        <title>The resurrection genome of Boea hygrometrica: A blueprint for survival of dehydration.</title>
        <authorList>
            <person name="Xiao L."/>
            <person name="Yang G."/>
            <person name="Zhang L."/>
            <person name="Yang X."/>
            <person name="Zhao S."/>
            <person name="Ji Z."/>
            <person name="Zhou Q."/>
            <person name="Hu M."/>
            <person name="Wang Y."/>
            <person name="Chen M."/>
            <person name="Xu Y."/>
            <person name="Jin H."/>
            <person name="Xiao X."/>
            <person name="Hu G."/>
            <person name="Bao F."/>
            <person name="Hu Y."/>
            <person name="Wan P."/>
            <person name="Li L."/>
            <person name="Deng X."/>
            <person name="Kuang T."/>
            <person name="Xiang C."/>
            <person name="Zhu J.K."/>
            <person name="Oliver M.J."/>
            <person name="He Y."/>
        </authorList>
    </citation>
    <scope>NUCLEOTIDE SEQUENCE [LARGE SCALE GENOMIC DNA]</scope>
    <source>
        <strain evidence="6">cv. XS01</strain>
    </source>
</reference>
<dbReference type="OrthoDB" id="206968at2759"/>
<dbReference type="GO" id="GO:0009055">
    <property type="term" value="F:electron transfer activity"/>
    <property type="evidence" value="ECO:0007669"/>
    <property type="project" value="InterPro"/>
</dbReference>
<dbReference type="Gene3D" id="2.60.40.420">
    <property type="entry name" value="Cupredoxins - blue copper proteins"/>
    <property type="match status" value="1"/>
</dbReference>